<proteinExistence type="predicted"/>
<organism evidence="1 2">
    <name type="scientific">Arenibacter algicola</name>
    <dbReference type="NCBI Taxonomy" id="616991"/>
    <lineage>
        <taxon>Bacteria</taxon>
        <taxon>Pseudomonadati</taxon>
        <taxon>Bacteroidota</taxon>
        <taxon>Flavobacteriia</taxon>
        <taxon>Flavobacteriales</taxon>
        <taxon>Flavobacteriaceae</taxon>
        <taxon>Arenibacter</taxon>
    </lineage>
</organism>
<reference evidence="1 2" key="1">
    <citation type="submission" date="2017-07" db="EMBL/GenBank/DDBJ databases">
        <title>Genome Sequence of Arenibacter algicola Strain SMS7 Isolated from a culture of the Diatom Skeletonema marinoi.</title>
        <authorList>
            <person name="Topel M."/>
            <person name="Pinder M.I.M."/>
            <person name="Johansson O.N."/>
            <person name="Kourtchenko O."/>
            <person name="Godhe A."/>
            <person name="Clarke A.K."/>
        </authorList>
    </citation>
    <scope>NUCLEOTIDE SEQUENCE [LARGE SCALE GENOMIC DNA]</scope>
    <source>
        <strain evidence="1 2">SMS7</strain>
    </source>
</reference>
<protein>
    <submittedName>
        <fullName evidence="1">Uncharacterized protein</fullName>
    </submittedName>
</protein>
<dbReference type="Proteomes" id="UP000204551">
    <property type="component" value="Chromosome"/>
</dbReference>
<accession>A0A221UYW2</accession>
<dbReference type="AlphaFoldDB" id="A0A221UYW2"/>
<dbReference type="RefSeq" id="WP_157730840.1">
    <property type="nucleotide sequence ID" value="NZ_CP022515.1"/>
</dbReference>
<name>A0A221UYW2_9FLAO</name>
<evidence type="ECO:0000313" key="2">
    <source>
        <dbReference type="Proteomes" id="UP000204551"/>
    </source>
</evidence>
<sequence>MAQHMHISEYEANEATLLLSCSCGWEGKATEANGELHEAVMDIECPKCDKMLLIVNLIVDPQKYFDWKASKK</sequence>
<dbReference type="EMBL" id="CP022515">
    <property type="protein sequence ID" value="ASO06547.1"/>
    <property type="molecule type" value="Genomic_DNA"/>
</dbReference>
<dbReference type="KEGG" id="aalg:AREALGSMS7_03116"/>
<dbReference type="STRING" id="616991.GCA_000733925_01420"/>
<gene>
    <name evidence="1" type="ORF">AREALGSMS7_03116</name>
</gene>
<evidence type="ECO:0000313" key="1">
    <source>
        <dbReference type="EMBL" id="ASO06547.1"/>
    </source>
</evidence>